<evidence type="ECO:0000256" key="4">
    <source>
        <dbReference type="ARBA" id="ARBA00022490"/>
    </source>
</evidence>
<evidence type="ECO:0000256" key="9">
    <source>
        <dbReference type="ARBA" id="ARBA00022840"/>
    </source>
</evidence>
<evidence type="ECO:0000256" key="8">
    <source>
        <dbReference type="ARBA" id="ARBA00022741"/>
    </source>
</evidence>
<dbReference type="PROSITE" id="PS51163">
    <property type="entry name" value="YRDC"/>
    <property type="match status" value="1"/>
</dbReference>
<dbReference type="Gene3D" id="3.90.870.10">
    <property type="entry name" value="DHBP synthase"/>
    <property type="match status" value="1"/>
</dbReference>
<evidence type="ECO:0000256" key="1">
    <source>
        <dbReference type="ARBA" id="ARBA00004496"/>
    </source>
</evidence>
<evidence type="ECO:0000256" key="3">
    <source>
        <dbReference type="ARBA" id="ARBA00012584"/>
    </source>
</evidence>
<dbReference type="SUPFAM" id="SSF55821">
    <property type="entry name" value="YrdC/RibB"/>
    <property type="match status" value="1"/>
</dbReference>
<keyword evidence="5" id="KW-0808">Transferase</keyword>
<comment type="similarity">
    <text evidence="2">Belongs to the SUA5 family.</text>
</comment>
<keyword evidence="8" id="KW-0547">Nucleotide-binding</keyword>
<dbReference type="Pfam" id="PF01300">
    <property type="entry name" value="Sua5_yciO_yrdC"/>
    <property type="match status" value="1"/>
</dbReference>
<reference evidence="14" key="1">
    <citation type="submission" date="2017-09" db="EMBL/GenBank/DDBJ databases">
        <title>Depth-based differentiation of microbial function through sediment-hosted aquifers and enrichment of novel symbionts in the deep terrestrial subsurface.</title>
        <authorList>
            <person name="Probst A.J."/>
            <person name="Ladd B."/>
            <person name="Jarett J.K."/>
            <person name="Geller-Mcgrath D.E."/>
            <person name="Sieber C.M.K."/>
            <person name="Emerson J.B."/>
            <person name="Anantharaman K."/>
            <person name="Thomas B.C."/>
            <person name="Malmstrom R."/>
            <person name="Stieglmeier M."/>
            <person name="Klingl A."/>
            <person name="Woyke T."/>
            <person name="Ryan C.M."/>
            <person name="Banfield J.F."/>
        </authorList>
    </citation>
    <scope>NUCLEOTIDE SEQUENCE [LARGE SCALE GENOMIC DNA]</scope>
</reference>
<keyword evidence="7" id="KW-0548">Nucleotidyltransferase</keyword>
<organism evidence="13 14">
    <name type="scientific">Candidatus Falkowbacteria bacterium CG10_big_fil_rev_8_21_14_0_10_43_10</name>
    <dbReference type="NCBI Taxonomy" id="1974567"/>
    <lineage>
        <taxon>Bacteria</taxon>
        <taxon>Candidatus Falkowiibacteriota</taxon>
    </lineage>
</organism>
<keyword evidence="6" id="KW-0819">tRNA processing</keyword>
<protein>
    <recommendedName>
        <fullName evidence="10">L-threonylcarbamoyladenylate synthase</fullName>
        <ecNumber evidence="3">2.7.7.87</ecNumber>
    </recommendedName>
    <alternativeName>
        <fullName evidence="10">L-threonylcarbamoyladenylate synthase</fullName>
    </alternativeName>
</protein>
<evidence type="ECO:0000256" key="7">
    <source>
        <dbReference type="ARBA" id="ARBA00022695"/>
    </source>
</evidence>
<dbReference type="NCBIfam" id="TIGR00057">
    <property type="entry name" value="L-threonylcarbamoyladenylate synthase"/>
    <property type="match status" value="1"/>
</dbReference>
<dbReference type="InterPro" id="IPR050156">
    <property type="entry name" value="TC-AMP_synthase_SUA5"/>
</dbReference>
<dbReference type="InterPro" id="IPR017945">
    <property type="entry name" value="DHBP_synth_RibB-like_a/b_dom"/>
</dbReference>
<dbReference type="GO" id="GO:0008033">
    <property type="term" value="P:tRNA processing"/>
    <property type="evidence" value="ECO:0007669"/>
    <property type="project" value="UniProtKB-KW"/>
</dbReference>
<dbReference type="EMBL" id="PFAR01000007">
    <property type="protein sequence ID" value="PIR93460.1"/>
    <property type="molecule type" value="Genomic_DNA"/>
</dbReference>
<dbReference type="PANTHER" id="PTHR17490">
    <property type="entry name" value="SUA5"/>
    <property type="match status" value="1"/>
</dbReference>
<evidence type="ECO:0000256" key="6">
    <source>
        <dbReference type="ARBA" id="ARBA00022694"/>
    </source>
</evidence>
<dbReference type="GO" id="GO:0005737">
    <property type="term" value="C:cytoplasm"/>
    <property type="evidence" value="ECO:0007669"/>
    <property type="project" value="UniProtKB-SubCell"/>
</dbReference>
<dbReference type="GO" id="GO:0005524">
    <property type="term" value="F:ATP binding"/>
    <property type="evidence" value="ECO:0007669"/>
    <property type="project" value="UniProtKB-KW"/>
</dbReference>
<comment type="caution">
    <text evidence="13">The sequence shown here is derived from an EMBL/GenBank/DDBJ whole genome shotgun (WGS) entry which is preliminary data.</text>
</comment>
<accession>A0A2H0V540</accession>
<feature type="domain" description="YrdC-like" evidence="12">
    <location>
        <begin position="9"/>
        <end position="189"/>
    </location>
</feature>
<dbReference type="AlphaFoldDB" id="A0A2H0V540"/>
<dbReference type="Proteomes" id="UP000228626">
    <property type="component" value="Unassembled WGS sequence"/>
</dbReference>
<sequence>MNQLNYFSKDGIVKIAGNLKRRKVGVFPADTVYGLGGRADKSSVIKKVYRLKKRDKKKPFLILVSSMSMAKKYVEINEKQEKFLRSKWPGKLTAVLESKGILPKELSGTGKIGVRFPNNKWLRKIIRRLGAPLIATSANLSGQPSVIDSKDIKIRPDFIVDSGKLPKSRESTIVDLTGDKIMVLRQGDLKIK</sequence>
<evidence type="ECO:0000259" key="12">
    <source>
        <dbReference type="PROSITE" id="PS51163"/>
    </source>
</evidence>
<evidence type="ECO:0000256" key="11">
    <source>
        <dbReference type="ARBA" id="ARBA00048366"/>
    </source>
</evidence>
<dbReference type="GO" id="GO:0006450">
    <property type="term" value="P:regulation of translational fidelity"/>
    <property type="evidence" value="ECO:0007669"/>
    <property type="project" value="TreeGrafter"/>
</dbReference>
<gene>
    <name evidence="13" type="ORF">COT99_00550</name>
</gene>
<dbReference type="GO" id="GO:0061710">
    <property type="term" value="F:L-threonylcarbamoyladenylate synthase"/>
    <property type="evidence" value="ECO:0007669"/>
    <property type="project" value="UniProtKB-EC"/>
</dbReference>
<evidence type="ECO:0000313" key="13">
    <source>
        <dbReference type="EMBL" id="PIR93460.1"/>
    </source>
</evidence>
<dbReference type="GO" id="GO:0003725">
    <property type="term" value="F:double-stranded RNA binding"/>
    <property type="evidence" value="ECO:0007669"/>
    <property type="project" value="InterPro"/>
</dbReference>
<keyword evidence="9" id="KW-0067">ATP-binding</keyword>
<dbReference type="InterPro" id="IPR006070">
    <property type="entry name" value="Sua5-like_dom"/>
</dbReference>
<comment type="catalytic activity">
    <reaction evidence="11">
        <text>L-threonine + hydrogencarbonate + ATP = L-threonylcarbamoyladenylate + diphosphate + H2O</text>
        <dbReference type="Rhea" id="RHEA:36407"/>
        <dbReference type="ChEBI" id="CHEBI:15377"/>
        <dbReference type="ChEBI" id="CHEBI:17544"/>
        <dbReference type="ChEBI" id="CHEBI:30616"/>
        <dbReference type="ChEBI" id="CHEBI:33019"/>
        <dbReference type="ChEBI" id="CHEBI:57926"/>
        <dbReference type="ChEBI" id="CHEBI:73682"/>
        <dbReference type="EC" id="2.7.7.87"/>
    </reaction>
</comment>
<dbReference type="GO" id="GO:0000049">
    <property type="term" value="F:tRNA binding"/>
    <property type="evidence" value="ECO:0007669"/>
    <property type="project" value="TreeGrafter"/>
</dbReference>
<dbReference type="EC" id="2.7.7.87" evidence="3"/>
<evidence type="ECO:0000256" key="10">
    <source>
        <dbReference type="ARBA" id="ARBA00029774"/>
    </source>
</evidence>
<evidence type="ECO:0000256" key="5">
    <source>
        <dbReference type="ARBA" id="ARBA00022679"/>
    </source>
</evidence>
<evidence type="ECO:0000313" key="14">
    <source>
        <dbReference type="Proteomes" id="UP000228626"/>
    </source>
</evidence>
<name>A0A2H0V540_9BACT</name>
<dbReference type="PANTHER" id="PTHR17490:SF16">
    <property type="entry name" value="THREONYLCARBAMOYL-AMP SYNTHASE"/>
    <property type="match status" value="1"/>
</dbReference>
<keyword evidence="4" id="KW-0963">Cytoplasm</keyword>
<proteinExistence type="inferred from homology"/>
<evidence type="ECO:0000256" key="2">
    <source>
        <dbReference type="ARBA" id="ARBA00007663"/>
    </source>
</evidence>
<comment type="subcellular location">
    <subcellularLocation>
        <location evidence="1">Cytoplasm</location>
    </subcellularLocation>
</comment>